<keyword evidence="8" id="KW-1185">Reference proteome</keyword>
<feature type="chain" id="PRO_5018058125" evidence="5">
    <location>
        <begin position="22"/>
        <end position="391"/>
    </location>
</feature>
<protein>
    <submittedName>
        <fullName evidence="7">Porin</fullName>
    </submittedName>
</protein>
<comment type="caution">
    <text evidence="7">The sequence shown here is derived from an EMBL/GenBank/DDBJ whole genome shotgun (WGS) entry which is preliminary data.</text>
</comment>
<dbReference type="GO" id="GO:0015288">
    <property type="term" value="F:porin activity"/>
    <property type="evidence" value="ECO:0007669"/>
    <property type="project" value="InterPro"/>
</dbReference>
<reference evidence="7 8" key="1">
    <citation type="submission" date="2018-09" db="EMBL/GenBank/DDBJ databases">
        <title>Phylogeny of the Shewanellaceae, and recommendation for two new genera, Pseudoshewanella and Parashewanella.</title>
        <authorList>
            <person name="Wang G."/>
        </authorList>
    </citation>
    <scope>NUCLEOTIDE SEQUENCE [LARGE SCALE GENOMIC DNA]</scope>
    <source>
        <strain evidence="7 8">C51</strain>
    </source>
</reference>
<dbReference type="AlphaFoldDB" id="A0A3L8PYB8"/>
<feature type="signal peptide" evidence="5">
    <location>
        <begin position="1"/>
        <end position="21"/>
    </location>
</feature>
<dbReference type="InterPro" id="IPR033900">
    <property type="entry name" value="Gram_neg_porin_domain"/>
</dbReference>
<sequence>MKKSLLATAVAGLMLSPVVFAAQLYDNGNTSITGSGAIGAAVVNTNSKTEAINGGSKVHLDFAHKLQNNWNVFGTYEWGVNLAGQPELKVNNDALVSDQKSDFFYNRLGFVGVSHPVYGSLAIGKMYGAWWDVVKDTDNGAIWDGLAAGVYTFKGDGGVNGVGRSDQTIQYRNTFGNLSVAIQAQVKENSFSIDPTSKDSPFPTHALPANITYKNTYGIGLRYQVVPQVTLTAGYNRGKFDIDYGAISNIKKPDDADKIYGGGIVLGDWDAPGFYAAANYNQTTFHDVDNIGRMIPSSKGVEAAASYLMDNGLRFYVQYDVLNAGDDYKQAYDGDTFKRANVIGSLQYQIDPQTLVYLEGRIDKSDFKGSHEAAMTASDDDGVGIGIKYSF</sequence>
<evidence type="ECO:0000313" key="7">
    <source>
        <dbReference type="EMBL" id="RLV60331.1"/>
    </source>
</evidence>
<comment type="subcellular location">
    <subcellularLocation>
        <location evidence="1">Cell outer membrane</location>
        <topology evidence="1">Multi-pass membrane protein</topology>
    </subcellularLocation>
</comment>
<dbReference type="RefSeq" id="WP_121838363.1">
    <property type="nucleotide sequence ID" value="NZ_ML014766.1"/>
</dbReference>
<dbReference type="InterPro" id="IPR001897">
    <property type="entry name" value="Porin_gammaproteobac"/>
</dbReference>
<evidence type="ECO:0000256" key="3">
    <source>
        <dbReference type="ARBA" id="ARBA00022729"/>
    </source>
</evidence>
<dbReference type="EMBL" id="QZEI01000017">
    <property type="protein sequence ID" value="RLV60331.1"/>
    <property type="molecule type" value="Genomic_DNA"/>
</dbReference>
<dbReference type="Pfam" id="PF13609">
    <property type="entry name" value="Porin_4"/>
    <property type="match status" value="1"/>
</dbReference>
<evidence type="ECO:0000313" key="8">
    <source>
        <dbReference type="Proteomes" id="UP000281474"/>
    </source>
</evidence>
<evidence type="ECO:0000259" key="6">
    <source>
        <dbReference type="Pfam" id="PF13609"/>
    </source>
</evidence>
<evidence type="ECO:0000256" key="4">
    <source>
        <dbReference type="ARBA" id="ARBA00023136"/>
    </source>
</evidence>
<keyword evidence="3 5" id="KW-0732">Signal</keyword>
<evidence type="ECO:0000256" key="2">
    <source>
        <dbReference type="ARBA" id="ARBA00007539"/>
    </source>
</evidence>
<organism evidence="7 8">
    <name type="scientific">Parashewanella curva</name>
    <dbReference type="NCBI Taxonomy" id="2338552"/>
    <lineage>
        <taxon>Bacteria</taxon>
        <taxon>Pseudomonadati</taxon>
        <taxon>Pseudomonadota</taxon>
        <taxon>Gammaproteobacteria</taxon>
        <taxon>Alteromonadales</taxon>
        <taxon>Shewanellaceae</taxon>
        <taxon>Parashewanella</taxon>
    </lineage>
</organism>
<name>A0A3L8PYB8_9GAMM</name>
<dbReference type="PRINTS" id="PR00183">
    <property type="entry name" value="ECOLIPORIN"/>
</dbReference>
<dbReference type="Proteomes" id="UP000281474">
    <property type="component" value="Unassembled WGS sequence"/>
</dbReference>
<gene>
    <name evidence="7" type="ORF">D5018_07335</name>
</gene>
<dbReference type="SUPFAM" id="SSF56935">
    <property type="entry name" value="Porins"/>
    <property type="match status" value="1"/>
</dbReference>
<dbReference type="PANTHER" id="PTHR34501:SF2">
    <property type="entry name" value="OUTER MEMBRANE PORIN F-RELATED"/>
    <property type="match status" value="1"/>
</dbReference>
<comment type="similarity">
    <text evidence="2">Belongs to the Gram-negative porin family.</text>
</comment>
<keyword evidence="4" id="KW-0472">Membrane</keyword>
<dbReference type="GO" id="GO:0009279">
    <property type="term" value="C:cell outer membrane"/>
    <property type="evidence" value="ECO:0007669"/>
    <property type="project" value="UniProtKB-SubCell"/>
</dbReference>
<accession>A0A3L8PYB8</accession>
<dbReference type="OrthoDB" id="784582at2"/>
<dbReference type="InterPro" id="IPR023614">
    <property type="entry name" value="Porin_dom_sf"/>
</dbReference>
<dbReference type="CDD" id="cd00342">
    <property type="entry name" value="gram_neg_porins"/>
    <property type="match status" value="1"/>
</dbReference>
<proteinExistence type="inferred from homology"/>
<dbReference type="PANTHER" id="PTHR34501">
    <property type="entry name" value="PROTEIN YDDL-RELATED"/>
    <property type="match status" value="1"/>
</dbReference>
<dbReference type="InterPro" id="IPR050298">
    <property type="entry name" value="Gram-neg_bact_OMP"/>
</dbReference>
<evidence type="ECO:0000256" key="1">
    <source>
        <dbReference type="ARBA" id="ARBA00004571"/>
    </source>
</evidence>
<dbReference type="GO" id="GO:0034220">
    <property type="term" value="P:monoatomic ion transmembrane transport"/>
    <property type="evidence" value="ECO:0007669"/>
    <property type="project" value="InterPro"/>
</dbReference>
<dbReference type="Gene3D" id="2.40.160.10">
    <property type="entry name" value="Porin"/>
    <property type="match status" value="1"/>
</dbReference>
<evidence type="ECO:0000256" key="5">
    <source>
        <dbReference type="SAM" id="SignalP"/>
    </source>
</evidence>
<feature type="domain" description="Porin" evidence="6">
    <location>
        <begin position="9"/>
        <end position="361"/>
    </location>
</feature>